<gene>
    <name evidence="2" type="ORF">ACAOBT_LOCUS30195</name>
</gene>
<evidence type="ECO:0000313" key="3">
    <source>
        <dbReference type="Proteomes" id="UP001152888"/>
    </source>
</evidence>
<comment type="caution">
    <text evidence="2">The sequence shown here is derived from an EMBL/GenBank/DDBJ whole genome shotgun (WGS) entry which is preliminary data.</text>
</comment>
<dbReference type="Proteomes" id="UP001152888">
    <property type="component" value="Unassembled WGS sequence"/>
</dbReference>
<dbReference type="Pfam" id="PF13613">
    <property type="entry name" value="HTH_Tnp_4"/>
    <property type="match status" value="1"/>
</dbReference>
<evidence type="ECO:0000259" key="1">
    <source>
        <dbReference type="Pfam" id="PF13613"/>
    </source>
</evidence>
<feature type="domain" description="Transposase Helix-turn-helix" evidence="1">
    <location>
        <begin position="29"/>
        <end position="68"/>
    </location>
</feature>
<keyword evidence="3" id="KW-1185">Reference proteome</keyword>
<name>A0A9P0M9P4_ACAOB</name>
<dbReference type="EMBL" id="CAKOFQ010007804">
    <property type="protein sequence ID" value="CAH2008365.1"/>
    <property type="molecule type" value="Genomic_DNA"/>
</dbReference>
<protein>
    <recommendedName>
        <fullName evidence="1">Transposase Helix-turn-helix domain-containing protein</fullName>
    </recommendedName>
</protein>
<organism evidence="2 3">
    <name type="scientific">Acanthoscelides obtectus</name>
    <name type="common">Bean weevil</name>
    <name type="synonym">Bruchus obtectus</name>
    <dbReference type="NCBI Taxonomy" id="200917"/>
    <lineage>
        <taxon>Eukaryota</taxon>
        <taxon>Metazoa</taxon>
        <taxon>Ecdysozoa</taxon>
        <taxon>Arthropoda</taxon>
        <taxon>Hexapoda</taxon>
        <taxon>Insecta</taxon>
        <taxon>Pterygota</taxon>
        <taxon>Neoptera</taxon>
        <taxon>Endopterygota</taxon>
        <taxon>Coleoptera</taxon>
        <taxon>Polyphaga</taxon>
        <taxon>Cucujiformia</taxon>
        <taxon>Chrysomeloidea</taxon>
        <taxon>Chrysomelidae</taxon>
        <taxon>Bruchinae</taxon>
        <taxon>Bruchini</taxon>
        <taxon>Acanthoscelides</taxon>
    </lineage>
</organism>
<sequence>MSISTYDFLLSKVNRRLTKITTNYRSPISAEERLVVTLRYLATGLSFRSLAFAFRMGKSTVSNIVFETCQIIWEELVEEFMPIPTENCLKKRSNNEKVGDGTRKFTDRRRKKVVQLL</sequence>
<dbReference type="InterPro" id="IPR027805">
    <property type="entry name" value="Transposase_HTH_dom"/>
</dbReference>
<reference evidence="2" key="1">
    <citation type="submission" date="2022-03" db="EMBL/GenBank/DDBJ databases">
        <authorList>
            <person name="Sayadi A."/>
        </authorList>
    </citation>
    <scope>NUCLEOTIDE SEQUENCE</scope>
</reference>
<accession>A0A9P0M9P4</accession>
<dbReference type="OrthoDB" id="6741510at2759"/>
<proteinExistence type="predicted"/>
<dbReference type="AlphaFoldDB" id="A0A9P0M9P4"/>
<evidence type="ECO:0000313" key="2">
    <source>
        <dbReference type="EMBL" id="CAH2008365.1"/>
    </source>
</evidence>